<reference evidence="2" key="1">
    <citation type="submission" date="2023-11" db="EMBL/GenBank/DDBJ databases">
        <authorList>
            <person name="De Vega J J."/>
            <person name="De Vega J J."/>
        </authorList>
    </citation>
    <scope>NUCLEOTIDE SEQUENCE</scope>
</reference>
<gene>
    <name evidence="2" type="ORF">MYCIT1_LOCUS37151</name>
</gene>
<keyword evidence="3" id="KW-1185">Reference proteome</keyword>
<feature type="region of interest" description="Disordered" evidence="1">
    <location>
        <begin position="1"/>
        <end position="68"/>
    </location>
</feature>
<feature type="compositionally biased region" description="Basic and acidic residues" evidence="1">
    <location>
        <begin position="317"/>
        <end position="327"/>
    </location>
</feature>
<feature type="region of interest" description="Disordered" evidence="1">
    <location>
        <begin position="282"/>
        <end position="327"/>
    </location>
</feature>
<feature type="compositionally biased region" description="Basic and acidic residues" evidence="1">
    <location>
        <begin position="1"/>
        <end position="30"/>
    </location>
</feature>
<evidence type="ECO:0000313" key="3">
    <source>
        <dbReference type="Proteomes" id="UP001295794"/>
    </source>
</evidence>
<evidence type="ECO:0000313" key="2">
    <source>
        <dbReference type="EMBL" id="CAK5284112.1"/>
    </source>
</evidence>
<feature type="non-terminal residue" evidence="2">
    <location>
        <position position="526"/>
    </location>
</feature>
<proteinExistence type="predicted"/>
<organism evidence="2 3">
    <name type="scientific">Mycena citricolor</name>
    <dbReference type="NCBI Taxonomy" id="2018698"/>
    <lineage>
        <taxon>Eukaryota</taxon>
        <taxon>Fungi</taxon>
        <taxon>Dikarya</taxon>
        <taxon>Basidiomycota</taxon>
        <taxon>Agaricomycotina</taxon>
        <taxon>Agaricomycetes</taxon>
        <taxon>Agaricomycetidae</taxon>
        <taxon>Agaricales</taxon>
        <taxon>Marasmiineae</taxon>
        <taxon>Mycenaceae</taxon>
        <taxon>Mycena</taxon>
    </lineage>
</organism>
<evidence type="ECO:0000256" key="1">
    <source>
        <dbReference type="SAM" id="MobiDB-lite"/>
    </source>
</evidence>
<name>A0AAD2Q7Y4_9AGAR</name>
<dbReference type="EMBL" id="CAVNYO010000478">
    <property type="protein sequence ID" value="CAK5284112.1"/>
    <property type="molecule type" value="Genomic_DNA"/>
</dbReference>
<accession>A0AAD2Q7Y4</accession>
<sequence>KERLREMERLDELERERDAQIEAERAKKQQEEDEKENMQQQQPQQIPSTPAPKTQVSTAPVTSPRNHSFNIPSFKHSVKLSFGARLASLISVSLTQIQIRLYNSTKIRRPLAGLRRLWTAANRSIAVRGASLGKMKSLNGMVSCLFPFGPLADWVSVKSSLPVVRHALHNERVAEDNRMDRMAIWMRNVERVVEDTRQNFASSSTEVTPLPPLPLPVSPISRAIPRVQTSRSSRLPRKILAASQIFSDADSSMNMSSMDVAANTSAGAGFSEGTSQIMAQLRTPVRPRRATVSTGSPGDGADQLETGSPSKRKEKSRSHADLIDRRISPLEQLEKEIAKPIVSAPSPRLADVLDRSLIIASPVSKRSDDRSRSFDELNSSPYHVEPYKVQSPAEIPDSPSVRRMEGVYDRFLMATTGVKRVGKGYQSDNAGPVSYTVGGAGKENQRPVPQRQYRTFNSARRAMQPPVSSEDYKRQSASVDELGMMTYPAAPCTPKEHGTNTNTITLVRRAFKAFVPGSKRISRVGN</sequence>
<protein>
    <submittedName>
        <fullName evidence="2">Uncharacterized protein</fullName>
    </submittedName>
</protein>
<dbReference type="Proteomes" id="UP001295794">
    <property type="component" value="Unassembled WGS sequence"/>
</dbReference>
<dbReference type="AlphaFoldDB" id="A0AAD2Q7Y4"/>
<feature type="compositionally biased region" description="Polar residues" evidence="1">
    <location>
        <begin position="46"/>
        <end position="68"/>
    </location>
</feature>
<comment type="caution">
    <text evidence="2">The sequence shown here is derived from an EMBL/GenBank/DDBJ whole genome shotgun (WGS) entry which is preliminary data.</text>
</comment>